<proteinExistence type="predicted"/>
<sequence length="190" mass="21563">MTRKELWDNMMRVVKVNSNELATDGSTATEIVDLQIPRSYIARIRKVIFDVRLQEEQFPAEPPVAPDGLTGRLNKFFMALVNDPDDEESIAIPTHEIDHDVIADCEFHIERVMSWYTEVHKIPAGGYAFVAPSRIINFDETIDIICPRNIRFNASGVIIGATVKPQVIVTVYFTYEKVTNDLLLELLNIA</sequence>
<organism evidence="1">
    <name type="scientific">marine sediment metagenome</name>
    <dbReference type="NCBI Taxonomy" id="412755"/>
    <lineage>
        <taxon>unclassified sequences</taxon>
        <taxon>metagenomes</taxon>
        <taxon>ecological metagenomes</taxon>
    </lineage>
</organism>
<gene>
    <name evidence="1" type="ORF">S12H4_00931</name>
</gene>
<comment type="caution">
    <text evidence="1">The sequence shown here is derived from an EMBL/GenBank/DDBJ whole genome shotgun (WGS) entry which is preliminary data.</text>
</comment>
<evidence type="ECO:0000313" key="1">
    <source>
        <dbReference type="EMBL" id="GAI60314.1"/>
    </source>
</evidence>
<name>X1RXR1_9ZZZZ</name>
<dbReference type="AlphaFoldDB" id="X1RXR1"/>
<reference evidence="1" key="1">
    <citation type="journal article" date="2014" name="Front. Microbiol.">
        <title>High frequency of phylogenetically diverse reductive dehalogenase-homologous genes in deep subseafloor sedimentary metagenomes.</title>
        <authorList>
            <person name="Kawai M."/>
            <person name="Futagami T."/>
            <person name="Toyoda A."/>
            <person name="Takaki Y."/>
            <person name="Nishi S."/>
            <person name="Hori S."/>
            <person name="Arai W."/>
            <person name="Tsubouchi T."/>
            <person name="Morono Y."/>
            <person name="Uchiyama I."/>
            <person name="Ito T."/>
            <person name="Fujiyama A."/>
            <person name="Inagaki F."/>
            <person name="Takami H."/>
        </authorList>
    </citation>
    <scope>NUCLEOTIDE SEQUENCE</scope>
    <source>
        <strain evidence="1">Expedition CK06-06</strain>
    </source>
</reference>
<accession>X1RXR1</accession>
<dbReference type="EMBL" id="BARW01000154">
    <property type="protein sequence ID" value="GAI60314.1"/>
    <property type="molecule type" value="Genomic_DNA"/>
</dbReference>
<protein>
    <submittedName>
        <fullName evidence="1">Uncharacterized protein</fullName>
    </submittedName>
</protein>